<dbReference type="Proteomes" id="UP000801428">
    <property type="component" value="Unassembled WGS sequence"/>
</dbReference>
<organism evidence="2 3">
    <name type="scientific">Curvularia kusanoi</name>
    <name type="common">Cochliobolus kusanoi</name>
    <dbReference type="NCBI Taxonomy" id="90978"/>
    <lineage>
        <taxon>Eukaryota</taxon>
        <taxon>Fungi</taxon>
        <taxon>Dikarya</taxon>
        <taxon>Ascomycota</taxon>
        <taxon>Pezizomycotina</taxon>
        <taxon>Dothideomycetes</taxon>
        <taxon>Pleosporomycetidae</taxon>
        <taxon>Pleosporales</taxon>
        <taxon>Pleosporineae</taxon>
        <taxon>Pleosporaceae</taxon>
        <taxon>Curvularia</taxon>
    </lineage>
</organism>
<proteinExistence type="predicted"/>
<keyword evidence="3" id="KW-1185">Reference proteome</keyword>
<feature type="compositionally biased region" description="Polar residues" evidence="1">
    <location>
        <begin position="63"/>
        <end position="79"/>
    </location>
</feature>
<evidence type="ECO:0000313" key="3">
    <source>
        <dbReference type="Proteomes" id="UP000801428"/>
    </source>
</evidence>
<dbReference type="EMBL" id="SWKU01000005">
    <property type="protein sequence ID" value="KAF3006563.1"/>
    <property type="molecule type" value="Genomic_DNA"/>
</dbReference>
<dbReference type="AlphaFoldDB" id="A0A9P4WAV2"/>
<dbReference type="OrthoDB" id="413361at2759"/>
<name>A0A9P4WAV2_CURKU</name>
<evidence type="ECO:0000313" key="2">
    <source>
        <dbReference type="EMBL" id="KAF3006563.1"/>
    </source>
</evidence>
<gene>
    <name evidence="2" type="ORF">E8E13_006407</name>
</gene>
<evidence type="ECO:0000256" key="1">
    <source>
        <dbReference type="SAM" id="MobiDB-lite"/>
    </source>
</evidence>
<feature type="region of interest" description="Disordered" evidence="1">
    <location>
        <begin position="62"/>
        <end position="86"/>
    </location>
</feature>
<protein>
    <submittedName>
        <fullName evidence="2">Uncharacterized protein</fullName>
    </submittedName>
</protein>
<accession>A0A9P4WAV2</accession>
<sequence>MYSDSAYGDNDEKKASAGYCKELGNVNLQHLPGAKMPADGLTKPLSKIEHAKFLHPIDLVEAPSNQIPGSNISNNSAGQSPLRRKH</sequence>
<reference evidence="2" key="1">
    <citation type="submission" date="2019-04" db="EMBL/GenBank/DDBJ databases">
        <title>Sequencing of skin fungus with MAO and IRED activity.</title>
        <authorList>
            <person name="Marsaioli A.J."/>
            <person name="Bonatto J.M.C."/>
            <person name="Reis Junior O."/>
        </authorList>
    </citation>
    <scope>NUCLEOTIDE SEQUENCE</scope>
    <source>
        <strain evidence="2">30M1</strain>
    </source>
</reference>
<comment type="caution">
    <text evidence="2">The sequence shown here is derived from an EMBL/GenBank/DDBJ whole genome shotgun (WGS) entry which is preliminary data.</text>
</comment>